<dbReference type="HOGENOM" id="CLU_421927_0_0_9"/>
<keyword evidence="1" id="KW-1133">Transmembrane helix</keyword>
<gene>
    <name evidence="2" type="ORF">Calla_1506</name>
</gene>
<feature type="transmembrane region" description="Helical" evidence="1">
    <location>
        <begin position="6"/>
        <end position="32"/>
    </location>
</feature>
<keyword evidence="1" id="KW-0812">Transmembrane</keyword>
<protein>
    <submittedName>
        <fullName evidence="2">Uncharacterized protein</fullName>
    </submittedName>
</protein>
<keyword evidence="1" id="KW-0472">Membrane</keyword>
<proteinExistence type="predicted"/>
<dbReference type="EMBL" id="CP003001">
    <property type="protein sequence ID" value="AEM74114.1"/>
    <property type="molecule type" value="Genomic_DNA"/>
</dbReference>
<organism evidence="2 3">
    <name type="scientific">Caldicellulosiruptor acetigenus 6A</name>
    <dbReference type="NCBI Taxonomy" id="632516"/>
    <lineage>
        <taxon>Bacteria</taxon>
        <taxon>Bacillati</taxon>
        <taxon>Bacillota</taxon>
        <taxon>Bacillota incertae sedis</taxon>
        <taxon>Caldicellulosiruptorales</taxon>
        <taxon>Caldicellulosiruptoraceae</taxon>
        <taxon>Caldicellulosiruptor</taxon>
    </lineage>
</organism>
<reference evidence="2 3" key="1">
    <citation type="submission" date="2011-08" db="EMBL/GenBank/DDBJ databases">
        <title>Complete sequence of Caldicellulosiruptor lactoaceticus 6A.</title>
        <authorList>
            <consortium name="US DOE Joint Genome Institute"/>
            <person name="Lucas S."/>
            <person name="Han J."/>
            <person name="Lapidus A."/>
            <person name="Cheng J.-F."/>
            <person name="Goodwin L."/>
            <person name="Pitluck S."/>
            <person name="Peters L."/>
            <person name="Davenport K."/>
            <person name="Detter J.C."/>
            <person name="Han C."/>
            <person name="Tapia R."/>
            <person name="Land M."/>
            <person name="Hauser L."/>
            <person name="Kyrpides N."/>
            <person name="Ivanova N."/>
            <person name="Ovchinnikova G."/>
            <person name="Pagani I."/>
            <person name="Blumer-Schuette S.E."/>
            <person name="Kelly R.M."/>
            <person name="Woyke T."/>
        </authorList>
    </citation>
    <scope>NUCLEOTIDE SEQUENCE [LARGE SCALE GENOMIC DNA]</scope>
    <source>
        <strain evidence="2 3">6A</strain>
    </source>
</reference>
<dbReference type="Proteomes" id="UP000009257">
    <property type="component" value="Chromosome"/>
</dbReference>
<sequence length="628" mass="69455">MLKGTIMITVVIIISTLSLLILTITSAVVGSYKKSVDILEKRDTSYAAEAYGETFMYYINRVAELALNYAVNYYFTQEGTLKHDVPGQVSLLLSPDYEPGNIFMNYINKVISKNQAWDMIKTGIEILLKDQCYKFFSDAGSFIGLTVNAGGPIYINRVSLLENYIKVLLQGKVSSRLESIQVEDWKLNPSNVLPDGYTFYITSTESSTGESKVKRVLRIDCEISFDKNNFDSGNMLSLNSPVANSIFDILNYALYTNGSFIANYNFAINGGNLFTGGNFTSHGGLQLNIENMAVKNNFHLGTTSNPLIFNDTITVRGITYIERNFERSGRTRKQLSLDMNKVFIGGNAYIKGKGEYIFKELFVKGNVELDGDVVQEANVAIENKALVAGDIIMTSYSQIVVKSGAELVCRNLYVMNSNNKIILENNSKLIVKSISNLSVVENRGGILSITNLDPSFDLPLVFKELENFKFLSAADLPPIVPDDPIVPQSIDSAVDLTVAPPKAFVVGENCNAGEIETELRNRFISYGISPVPKPLGLHVFARNNITVSVGTDIFNGQLIALGNTLNINSSSGNPFEGVKLEYSPPTLYLREELKNLTGYSAPNLFNSRLISSSKTQLVKIKRWNMVIK</sequence>
<dbReference type="CDD" id="cd20786">
    <property type="entry name" value="tapirin_C"/>
    <property type="match status" value="1"/>
</dbReference>
<evidence type="ECO:0000256" key="1">
    <source>
        <dbReference type="SAM" id="Phobius"/>
    </source>
</evidence>
<name>G2PZ69_9FIRM</name>
<dbReference type="KEGG" id="clc:Calla_1506"/>
<evidence type="ECO:0000313" key="2">
    <source>
        <dbReference type="EMBL" id="AEM74114.1"/>
    </source>
</evidence>
<accession>G2PZ69</accession>
<evidence type="ECO:0000313" key="3">
    <source>
        <dbReference type="Proteomes" id="UP000009257"/>
    </source>
</evidence>
<dbReference type="AlphaFoldDB" id="G2PZ69"/>